<organism evidence="2 3">
    <name type="scientific">Granulibacter bethesdensis</name>
    <dbReference type="NCBI Taxonomy" id="364410"/>
    <lineage>
        <taxon>Bacteria</taxon>
        <taxon>Pseudomonadati</taxon>
        <taxon>Pseudomonadota</taxon>
        <taxon>Alphaproteobacteria</taxon>
        <taxon>Acetobacterales</taxon>
        <taxon>Acetobacteraceae</taxon>
        <taxon>Granulibacter</taxon>
    </lineage>
</organism>
<dbReference type="SMART" id="SM00710">
    <property type="entry name" value="PbH1"/>
    <property type="match status" value="13"/>
</dbReference>
<dbReference type="KEGG" id="gbc:GbCGDNIH3_1408"/>
<dbReference type="Pfam" id="PF13403">
    <property type="entry name" value="Hint_2"/>
    <property type="match status" value="1"/>
</dbReference>
<dbReference type="InterPro" id="IPR036844">
    <property type="entry name" value="Hint_dom_sf"/>
</dbReference>
<dbReference type="EMBL" id="CP003181">
    <property type="protein sequence ID" value="APG30464.1"/>
    <property type="molecule type" value="Genomic_DNA"/>
</dbReference>
<dbReference type="InterPro" id="IPR006626">
    <property type="entry name" value="PbH1"/>
</dbReference>
<reference evidence="3" key="1">
    <citation type="submission" date="2012-06" db="EMBL/GenBank/DDBJ databases">
        <title>Genome analysis of multiple Granulibacter bethesdensis isolates demonstrates substantial genome diversity.</title>
        <authorList>
            <person name="Greenberg D.E."/>
            <person name="Porcella S.F."/>
            <person name="Zarember K."/>
            <person name="Zelazny A.M."/>
            <person name="Bruno D."/>
            <person name="Martens C."/>
            <person name="Barbian K.D."/>
            <person name="Jaske E."/>
            <person name="Holland S.M."/>
        </authorList>
    </citation>
    <scope>NUCLEOTIDE SEQUENCE [LARGE SCALE GENOMIC DNA]</scope>
    <source>
        <strain evidence="3">CGDNIH3</strain>
    </source>
</reference>
<accession>A0AAN1AMY1</accession>
<evidence type="ECO:0000313" key="2">
    <source>
        <dbReference type="EMBL" id="APG30464.1"/>
    </source>
</evidence>
<gene>
    <name evidence="2" type="ORF">GbCGDNIH3_1408</name>
</gene>
<proteinExistence type="predicted"/>
<dbReference type="Gene3D" id="2.170.16.10">
    <property type="entry name" value="Hedgehog/Intein (Hint) domain"/>
    <property type="match status" value="1"/>
</dbReference>
<evidence type="ECO:0000259" key="1">
    <source>
        <dbReference type="Pfam" id="PF13403"/>
    </source>
</evidence>
<feature type="domain" description="Hedgehog/Intein (Hint)" evidence="1">
    <location>
        <begin position="3697"/>
        <end position="3832"/>
    </location>
</feature>
<dbReference type="SUPFAM" id="SSF51294">
    <property type="entry name" value="Hedgehog/intein (Hint) domain"/>
    <property type="match status" value="1"/>
</dbReference>
<dbReference type="Proteomes" id="UP000019438">
    <property type="component" value="Chromosome"/>
</dbReference>
<evidence type="ECO:0000313" key="3">
    <source>
        <dbReference type="Proteomes" id="UP000019438"/>
    </source>
</evidence>
<sequence>MNLFGFVLGGFTMSNLTSTTSGVILTNAYTNPIDINPGVAVSNTNGVGVASALTTLWTINNSGAVSGTTTGISLAGGGLINNVTAASIGGGSGNAAYWGIQMGAQGTVINSGSISGAGGIFAGNSSSITNNLSGVIRGLDVNFGVTVSTNGTVVNAGSIIAATDAVNLGGNNNYLSNAGSIVSNNAGNSGAYLNGSGNYATNSAGALIQGGNFGLGMYSGTIFNSGSINATNSPGGRGVTIFSTDTINSLNNTGRITSADSAVYMGAGNINNTGTIIGTSIGVIFTVSGAGAVFGNGTITNSGTVTGGVFGISSAGSLFVSNQVGGYISGATRAIIGSGGASISNSGTIIGGNGISIGGDIVIVTNNSSGLIQATDATRFAINASGTTNNTIVNSGSVTATNDAIHIYNIGSLYNSGKIISQSTSNAGAYLNGNAANYATNSSGATISGGWAGLGMDTGTIINAGTLIGNNATYGKGAVILNADASNRLTNSGLITSASTGVVMAAGSLTNTGASATIVGDSIGVQFTGTTLVQSILNSGTIKGGAFGITAAGNANITNQVGGYISGGTTGIVSALAGTVANYGTIIGSSGPAIALQGNGINLLQLGVSSQITGSVTANNAGTNTLEFLSGASVGTISGIGTQYLGFQNATVDAGATWTINGGGSFNSFTTSGTVTNAGLLSATNGVVIAGTGVFINATGASVATTGNQYAIWSTGTGSTFINSGTVISTNAVSLSGNAVITNNAAGKIQATGNNFGVTSSGAGNVVTNIGGITAQNDAVNLGGYNNSLYNSGSILSSNINNSGVYLNGTGAYATNSVAGSIQGGAFGLGAYSGTINNAGTINATNTQFGMGVNIYTVDSFNEVNNSGTITSKSTAISMGGGVVNNTAATAYINGTYAGIIFAGVTNGSTTLVGNGSVNNTGTILGGNIGITSVGSISVNNSGIISGTNQGIIAAGTIFVTNQAGGTISGANNAVSGSTGTISNAGTIQGNGVTLLSGNGGFVTNSASGLIQSSNNWAVQINNGNNTVNNAGKITGSGDGVHLGGNNATTLTNNNTLINTGTIQGGGVGSNGAALDGYGNTATNSGLISGGNAITMGAGGINNSGTITATNPNGGLGVSIQDVNVTNSLVNTGAISSVGTGVLLGAGSVQNNGTSAAISGANYGILFTGTSIVTDSVTTVVTGTVTNSGTILSGNNAISAAGAVAVSNLSTGLISSAGSFGIQSALSATVNNSGTIQANNYAISAAGSLIVTNQVGGTISGSSRAIFGSAGANIYNAGLINGGGISLSSGGGTFTNIAGATVQATLVGADFAVKFDGAGNYVRNDGTILGLSDAVNLGSTLVASAVGNNTLINTGLLQTQGTYTSGAFLHGTGNYISNAASATVIGGGWGLGMDSGTIDNAGLVTVALTSTGKGLAVFGTNGAVNNTGTVTSQSTAVVMGGGTLNNTASAAVISGNSYGVQFISASASGVVVNSGTIQGGVFGISVAGNAIVTNQASGYISGGSTGIVSSLPGTVVNSGTIIGSSGTAIVMQGTGANLVQLGVSSQITGNVTANTAGTNTLELLSGASTGVISGIGTQYIGFQSVTIDSGANWAINGTNTIAQSASLINSGSISVASNLTIAGSMSNVSTAKLAGNVALVSNGTITNAGTINGQINGGGTNAVLLNTGTVLQTGTIAVSLGSGGTVTNSGLISNAGGTAVYLGGTGTNILNLNNSVGIVGSVIAAGGLNRLNMFGGQAGNLPTISGIGSTIVGFNQITAASNAKWNLTGSNSIDSTVTFAANSATLTNTGTFTGKINLGFSSTLSNVGVLNPDSTGTVVSMGVSSNRLILVPTAVLSGTVNAQGTLNYLELASGSTTGTISGIGTQYVGINTQIDQNANWVMSGTNSFVPGLTLNVMGTLINRSTLVSTGSIINSGFIVNSSAIYGGISFVGSGAITNAVSSAIINSNGAAISGQASSVTNAGTLIGHRSGTTAGYGISFQAGGTIINTGGVTGDDTGIIISGAAGTITNIGAITGVTSYGIGLLNGGYVSNASGVVISGGLIGIYATGAAATIVNDANASIAGTSGSGVAINLQAGGTITNAGSIGGAGGTAVIFGGSGQNLLQLLAGAQFTGLVMGGTTAQNTLSLLSSSNAGVISGIGTSYTNFQNVTVGSGASWSLSGSNSIAAGYTVTNSGLLTNAGVFNNSGTINNTTVGTLSGGVTLSNNGLLINSGSVIGTIVGSGSNNTITNYGTVTPAGATAIAMGGAGINLLQLGVRSQINGVATANSSGTNTLELFSGASAGTINGSNFVGFQTGSIDAGAVWTISGNGNFTSLVNNGALTNQGSLSAAQGIILNTSTASLTNANTATISNAASNLYAITASGSGGVINNSGTIQALGIGAVGAITLLSFGTITNNASAQIISNGTGFVVNIGGTNNYVQNAGLIKGGSDAVNLGGNSTLINAGTLQTTGTATSGAFLHDSGNSISNTGLVLGGGFGLGMDGGTINNAGTIIASNSTFGRGATFFLANASNQLINTGAISSASTAVIMGAGTIQNTGTSARISGAAYGVLFISSAAAGNVQNTGTIQGGTYGISAAGSLNVTNQLSGYISGNIGIIVQQPATINTNGTIIGSSGTAIAMNGNGSNLLQVGVAAQISGVATANIAGNNTLELLAGSSAGTIRGSQIVGFQTGIVDTTATWTMSGNNTNFTSFTNNGNLTNTGTLAATNGIIIVGSGVIQNAITSSITNTGTQYAAIQSNGTGATVINSGNITSYKAISLSGNAHITNNAGGLIQSTVTTGGTFGITAAGTGNVLVNNGTIIAFTDGANLGSGGGNTLQNTGKITSNGGSFSGVYMNGTGNYASNSVTGLVEGGNYGIGMNSGTVSNAGSINASNAQYGMGVNIFSADNSNLLNNTGTITSGNSAVWMGGGRITNAASAVLNGSTVGVAFVTSSGTGMVNNSGLITGGNIGISAAGSLIVTNQAGGTISGSLQAITGAAGASINNSGIINGLGVFIDNGSVNITNNAGGTIEAGGTGWAIILKGTSNVVSNAGLLRGNSDALHTYNLGTVYNNGSIISLSGSNAGAFLDTSGAANYVSNSSGALIQGGWAGLGMNSGTIVNVGTLNATNATYGKGAAFLDVNASNLLTNSGSITSASTGVVMGAGSIQNMGASAIIAGNSIGVQFTGTTLAQSVLNSGGTIKGGVFGISAAGNANITNQVGGYISGGTTGIVSALAGTVANYGTIIGSSGPAIALQGNGINLLQLGVSSQITGSVTANSAGTNTLELLSGASAGTISGIGTQYLGFQNATVDAGATWSFAGSNSIASSTVLTNSGTINNTGTLAGVITMISGAALTNAVGANIGNGTFSPAIVSTGTSVNVVNNGTILGGQPQSTLISLGASSTLSNGGLLQGSGANAIIIAAGLNASITNSGTIIANNTSNTAVQMVSGTFNNAGLLRSDFAFSNGISASGIATVSNSGTISAAGAFGQAIVLTAGGTVINTGSVAAQIVAGTTRTAINFGAGNSRLAITSGSSIRGNVVAAGTGNVLELDGAGTTLSGFGTQYTGFQTINVKGDGWVLADTLTNTNILMQTTGTLTVSQALDSSNTITLGGTSSAGVGSGNIIISTPGTALAATVSDFGNGESITLMGLASQASDVVDVVSNGGNVFLILSHVASDGTKTQYYSIKLDPNAHDQNYKMRQAQGGNGVTVYDDGTPCYVHGTLILTDRGEVPVEDLQIGDHVITAGEAVRPIRWLGRRSYNGRFIQGRRDVLPVRIRQGALDGVLPKRDLLVSPLHAMFIDGVLVPAGRLVNGVSIVQEQHVETVSYVHIELDTHDVVFAEGAASESYVEDNNRSMFHNAHTYTGKGAAKVKARGRKRNGVAVARYCAPRVEDGRQLEAIRMRLMEHEVYQEMKAFALSA</sequence>
<name>A0AAN1AMY1_9PROT</name>
<protein>
    <submittedName>
        <fullName evidence="2">Hemagglutinin-related protein</fullName>
    </submittedName>
</protein>
<dbReference type="InterPro" id="IPR028992">
    <property type="entry name" value="Hedgehog/Intein_dom"/>
</dbReference>